<dbReference type="Pfam" id="PF15733">
    <property type="entry name" value="DUF4682"/>
    <property type="match status" value="1"/>
</dbReference>
<dbReference type="InterPro" id="IPR032738">
    <property type="entry name" value="Tbc1d30_C"/>
</dbReference>
<feature type="compositionally biased region" description="Basic and acidic residues" evidence="1">
    <location>
        <begin position="126"/>
        <end position="137"/>
    </location>
</feature>
<protein>
    <recommendedName>
        <fullName evidence="2">TBC1 domain-containing protein</fullName>
    </recommendedName>
</protein>
<organism evidence="3 4">
    <name type="scientific">Pleurodeles waltl</name>
    <name type="common">Iberian ribbed newt</name>
    <dbReference type="NCBI Taxonomy" id="8319"/>
    <lineage>
        <taxon>Eukaryota</taxon>
        <taxon>Metazoa</taxon>
        <taxon>Chordata</taxon>
        <taxon>Craniata</taxon>
        <taxon>Vertebrata</taxon>
        <taxon>Euteleostomi</taxon>
        <taxon>Amphibia</taxon>
        <taxon>Batrachia</taxon>
        <taxon>Caudata</taxon>
        <taxon>Salamandroidea</taxon>
        <taxon>Salamandridae</taxon>
        <taxon>Pleurodelinae</taxon>
        <taxon>Pleurodeles</taxon>
    </lineage>
</organism>
<feature type="compositionally biased region" description="Basic and acidic residues" evidence="1">
    <location>
        <begin position="106"/>
        <end position="116"/>
    </location>
</feature>
<feature type="region of interest" description="Disordered" evidence="1">
    <location>
        <begin position="102"/>
        <end position="137"/>
    </location>
</feature>
<proteinExistence type="predicted"/>
<dbReference type="EMBL" id="JANPWB010000014">
    <property type="protein sequence ID" value="KAJ1099517.1"/>
    <property type="molecule type" value="Genomic_DNA"/>
</dbReference>
<dbReference type="Proteomes" id="UP001066276">
    <property type="component" value="Chromosome 10"/>
</dbReference>
<dbReference type="PANTHER" id="PTHR36290:SF1">
    <property type="entry name" value="RIKEN CDNA D630039A03 GENE"/>
    <property type="match status" value="1"/>
</dbReference>
<accession>A0AAV7M7M4</accession>
<reference evidence="3" key="1">
    <citation type="journal article" date="2022" name="bioRxiv">
        <title>Sequencing and chromosome-scale assembly of the giantPleurodeles waltlgenome.</title>
        <authorList>
            <person name="Brown T."/>
            <person name="Elewa A."/>
            <person name="Iarovenko S."/>
            <person name="Subramanian E."/>
            <person name="Araus A.J."/>
            <person name="Petzold A."/>
            <person name="Susuki M."/>
            <person name="Suzuki K.-i.T."/>
            <person name="Hayashi T."/>
            <person name="Toyoda A."/>
            <person name="Oliveira C."/>
            <person name="Osipova E."/>
            <person name="Leigh N.D."/>
            <person name="Simon A."/>
            <person name="Yun M.H."/>
        </authorList>
    </citation>
    <scope>NUCLEOTIDE SEQUENCE</scope>
    <source>
        <strain evidence="3">20211129_DDA</strain>
        <tissue evidence="3">Liver</tissue>
    </source>
</reference>
<dbReference type="PANTHER" id="PTHR36290">
    <property type="entry name" value="RIKEN CDNA D630039A03 GENE"/>
    <property type="match status" value="1"/>
</dbReference>
<dbReference type="AlphaFoldDB" id="A0AAV7M7M4"/>
<evidence type="ECO:0000313" key="4">
    <source>
        <dbReference type="Proteomes" id="UP001066276"/>
    </source>
</evidence>
<comment type="caution">
    <text evidence="3">The sequence shown here is derived from an EMBL/GenBank/DDBJ whole genome shotgun (WGS) entry which is preliminary data.</text>
</comment>
<sequence>MDINQLEEEYLCIKQKQKLQTHIIVYKTGEDEPLTTEALVTTVPVNKKVQKPKAFEERIPVRGVTLEILGDAASQDPIDPWHIHLDIHRLIWPTGFTNMSRAASQDNERGNLKLADKVSPNFEGRGGLRNDVGRGRD</sequence>
<evidence type="ECO:0000256" key="1">
    <source>
        <dbReference type="SAM" id="MobiDB-lite"/>
    </source>
</evidence>
<name>A0AAV7M7M4_PLEWA</name>
<gene>
    <name evidence="3" type="ORF">NDU88_004618</name>
</gene>
<keyword evidence="4" id="KW-1185">Reference proteome</keyword>
<evidence type="ECO:0000313" key="3">
    <source>
        <dbReference type="EMBL" id="KAJ1099517.1"/>
    </source>
</evidence>
<evidence type="ECO:0000259" key="2">
    <source>
        <dbReference type="Pfam" id="PF15733"/>
    </source>
</evidence>
<feature type="domain" description="TBC1" evidence="2">
    <location>
        <begin position="3"/>
        <end position="90"/>
    </location>
</feature>